<protein>
    <recommendedName>
        <fullName evidence="1">AMP-dependent synthetase/ligase domain-containing protein</fullName>
    </recommendedName>
</protein>
<dbReference type="PANTHER" id="PTHR24095">
    <property type="entry name" value="ACETYL-COENZYME A SYNTHETASE"/>
    <property type="match status" value="1"/>
</dbReference>
<feature type="non-terminal residue" evidence="2">
    <location>
        <position position="1"/>
    </location>
</feature>
<dbReference type="SUPFAM" id="SSF56801">
    <property type="entry name" value="Acetyl-CoA synthetase-like"/>
    <property type="match status" value="1"/>
</dbReference>
<dbReference type="GO" id="GO:0006085">
    <property type="term" value="P:acetyl-CoA biosynthetic process"/>
    <property type="evidence" value="ECO:0007669"/>
    <property type="project" value="TreeGrafter"/>
</dbReference>
<evidence type="ECO:0000313" key="2">
    <source>
        <dbReference type="EMBL" id="SVD50252.1"/>
    </source>
</evidence>
<dbReference type="Gene3D" id="3.30.300.30">
    <property type="match status" value="1"/>
</dbReference>
<dbReference type="GO" id="GO:0003987">
    <property type="term" value="F:acetate-CoA ligase activity"/>
    <property type="evidence" value="ECO:0007669"/>
    <property type="project" value="TreeGrafter"/>
</dbReference>
<feature type="non-terminal residue" evidence="2">
    <location>
        <position position="282"/>
    </location>
</feature>
<reference evidence="2" key="1">
    <citation type="submission" date="2018-05" db="EMBL/GenBank/DDBJ databases">
        <authorList>
            <person name="Lanie J.A."/>
            <person name="Ng W.-L."/>
            <person name="Kazmierczak K.M."/>
            <person name="Andrzejewski T.M."/>
            <person name="Davidsen T.M."/>
            <person name="Wayne K.J."/>
            <person name="Tettelin H."/>
            <person name="Glass J.I."/>
            <person name="Rusch D."/>
            <person name="Podicherti R."/>
            <person name="Tsui H.-C.T."/>
            <person name="Winkler M.E."/>
        </authorList>
    </citation>
    <scope>NUCLEOTIDE SEQUENCE</scope>
</reference>
<dbReference type="AlphaFoldDB" id="A0A382VUR6"/>
<dbReference type="GO" id="GO:0005829">
    <property type="term" value="C:cytosol"/>
    <property type="evidence" value="ECO:0007669"/>
    <property type="project" value="TreeGrafter"/>
</dbReference>
<dbReference type="Pfam" id="PF00501">
    <property type="entry name" value="AMP-binding"/>
    <property type="match status" value="1"/>
</dbReference>
<dbReference type="EMBL" id="UINC01154781">
    <property type="protein sequence ID" value="SVD50252.1"/>
    <property type="molecule type" value="Genomic_DNA"/>
</dbReference>
<name>A0A382VUR6_9ZZZZ</name>
<dbReference type="InterPro" id="IPR042099">
    <property type="entry name" value="ANL_N_sf"/>
</dbReference>
<proteinExistence type="predicted"/>
<dbReference type="PANTHER" id="PTHR24095:SF14">
    <property type="entry name" value="ACETYL-COENZYME A SYNTHETASE 1"/>
    <property type="match status" value="1"/>
</dbReference>
<dbReference type="InterPro" id="IPR000873">
    <property type="entry name" value="AMP-dep_synth/lig_dom"/>
</dbReference>
<evidence type="ECO:0000259" key="1">
    <source>
        <dbReference type="Pfam" id="PF00501"/>
    </source>
</evidence>
<organism evidence="2">
    <name type="scientific">marine metagenome</name>
    <dbReference type="NCBI Taxonomy" id="408172"/>
    <lineage>
        <taxon>unclassified sequences</taxon>
        <taxon>metagenomes</taxon>
        <taxon>ecological metagenomes</taxon>
    </lineage>
</organism>
<feature type="domain" description="AMP-dependent synthetase/ligase" evidence="1">
    <location>
        <begin position="1"/>
        <end position="203"/>
    </location>
</feature>
<sequence>STGKPKGVMHTSGGYLVYASMTHEYIFNYRSDDIYWCTADIGWITGHSYIIYGPLANGATTLMFEGVPNYPNSSRFWEVIDKHKVNIFYTAPTAIRALMREGKDPVRKTNRKSLKLLGSVGEPINPEAWKWYYEIPGDSRCPIVDTWWQTETGGILISPQTGAIELKPGSATKPFYGIKPIIVDKNGKELEGECEGMLCIGQSWPGQMRTVYGDHQRFISTYFSQFEGKYFTGDGCKRDSDGYYWITGRVDDVIIVSGHNLGTAEIESAFVSHAKVSEAAVV</sequence>
<dbReference type="Gene3D" id="3.40.50.12780">
    <property type="entry name" value="N-terminal domain of ligase-like"/>
    <property type="match status" value="1"/>
</dbReference>
<accession>A0A382VUR6</accession>
<gene>
    <name evidence="2" type="ORF">METZ01_LOCUS403106</name>
</gene>
<dbReference type="InterPro" id="IPR045851">
    <property type="entry name" value="AMP-bd_C_sf"/>
</dbReference>